<dbReference type="Gene3D" id="1.10.287.700">
    <property type="entry name" value="Helix hairpin bin"/>
    <property type="match status" value="1"/>
</dbReference>
<reference evidence="2" key="1">
    <citation type="submission" date="2011-10" db="EMBL/GenBank/DDBJ databases">
        <title>The Genome Sequence of Oxalobacter formigenes HOxBLS.</title>
        <authorList>
            <consortium name="The Broad Institute Genome Sequencing Platform"/>
            <person name="Earl A."/>
            <person name="Ward D."/>
            <person name="Feldgarden M."/>
            <person name="Gevers D."/>
            <person name="Allison M.J."/>
            <person name="Humphrey S."/>
            <person name="Young S.K."/>
            <person name="Zeng Q."/>
            <person name="Gargeya S."/>
            <person name="Fitzgerald M."/>
            <person name="Haas B."/>
            <person name="Abouelleil A."/>
            <person name="Alvarado L."/>
            <person name="Arachchi H.M."/>
            <person name="Berlin A."/>
            <person name="Brown A."/>
            <person name="Chapman S.B."/>
            <person name="Chen Z."/>
            <person name="Dunbar C."/>
            <person name="Freedman E."/>
            <person name="Gearin G."/>
            <person name="Goldberg J."/>
            <person name="Griggs A."/>
            <person name="Gujja S."/>
            <person name="Heiman D."/>
            <person name="Howarth C."/>
            <person name="Larson L."/>
            <person name="Lui A."/>
            <person name="MacDonald P.J.P."/>
            <person name="Montmayeur A."/>
            <person name="Murphy C."/>
            <person name="Neiman D."/>
            <person name="Pearson M."/>
            <person name="Priest M."/>
            <person name="Roberts A."/>
            <person name="Saif S."/>
            <person name="Shea T."/>
            <person name="Shenoy N."/>
            <person name="Sisk P."/>
            <person name="Stolte C."/>
            <person name="Sykes S."/>
            <person name="Wortman J."/>
            <person name="Nusbaum C."/>
            <person name="Birren B."/>
        </authorList>
    </citation>
    <scope>NUCLEOTIDE SEQUENCE [LARGE SCALE GENOMIC DNA]</scope>
    <source>
        <strain evidence="2">HOxBLS</strain>
    </source>
</reference>
<dbReference type="RefSeq" id="WP_005876172.1">
    <property type="nucleotide sequence ID" value="NZ_CABMNL010000001.1"/>
</dbReference>
<dbReference type="Proteomes" id="UP000003973">
    <property type="component" value="Unassembled WGS sequence"/>
</dbReference>
<accession>C3X220</accession>
<keyword evidence="3" id="KW-1185">Reference proteome</keyword>
<protein>
    <recommendedName>
        <fullName evidence="4">General stress protein 17M-like domain-containing protein</fullName>
    </recommendedName>
</protein>
<dbReference type="eggNOG" id="COG3861">
    <property type="taxonomic scope" value="Bacteria"/>
</dbReference>
<name>C3X220_9BURK</name>
<proteinExistence type="predicted"/>
<dbReference type="HOGENOM" id="CLU_784902_0_0_4"/>
<comment type="caution">
    <text evidence="2">The sequence shown here is derived from an EMBL/GenBank/DDBJ whole genome shotgun (WGS) entry which is preliminary data.</text>
</comment>
<evidence type="ECO:0000313" key="3">
    <source>
        <dbReference type="Proteomes" id="UP000003973"/>
    </source>
</evidence>
<feature type="region of interest" description="Disordered" evidence="1">
    <location>
        <begin position="160"/>
        <end position="206"/>
    </location>
</feature>
<evidence type="ECO:0000313" key="2">
    <source>
        <dbReference type="EMBL" id="EEO27256.1"/>
    </source>
</evidence>
<feature type="compositionally biased region" description="Polar residues" evidence="1">
    <location>
        <begin position="160"/>
        <end position="179"/>
    </location>
</feature>
<organism evidence="2 3">
    <name type="scientific">Oxalobacter paraformigenes</name>
    <dbReference type="NCBI Taxonomy" id="556268"/>
    <lineage>
        <taxon>Bacteria</taxon>
        <taxon>Pseudomonadati</taxon>
        <taxon>Pseudomonadota</taxon>
        <taxon>Betaproteobacteria</taxon>
        <taxon>Burkholderiales</taxon>
        <taxon>Oxalobacteraceae</taxon>
        <taxon>Oxalobacter</taxon>
    </lineage>
</organism>
<sequence length="353" mass="39610">MQNKVVVVYRNDEVARAAANELLEDGFSPDQIYISSDDDVRQVRKYDQIGESRLFPQLGGDLGDFYRSVIGVDGMLESAEFYTHALKDGHVIVSVETDSYEKAKEAAKTMNHFETLGIGDFSTVSDSISNERKNTDTYEVAGTGVLIFRNYHSQGNQMDMNNTQNSSSDFNKKVNQTAASARDSIENGAESTKEAMKSAAEKTKDTVKDAADATSNAMEKAVDKTSDALKKAGESVKEMFGKDDHTTEAKNASGYCSYDEIGEEAFKNHWKISYFSSGGKYDDCQPAYQYGVQLAENEKKHLNRSWEEVEPSAHAAWELYNRDSEQSWEKNKEAIKFGWDYVMQNHKPNNSFF</sequence>
<evidence type="ECO:0000256" key="1">
    <source>
        <dbReference type="SAM" id="MobiDB-lite"/>
    </source>
</evidence>
<feature type="compositionally biased region" description="Basic and acidic residues" evidence="1">
    <location>
        <begin position="191"/>
        <end position="206"/>
    </location>
</feature>
<dbReference type="EMBL" id="ACDP02000028">
    <property type="protein sequence ID" value="EEO27256.1"/>
    <property type="molecule type" value="Genomic_DNA"/>
</dbReference>
<dbReference type="AlphaFoldDB" id="C3X220"/>
<gene>
    <name evidence="2" type="ORF">OFAG_00409</name>
</gene>
<evidence type="ECO:0008006" key="4">
    <source>
        <dbReference type="Google" id="ProtNLM"/>
    </source>
</evidence>